<dbReference type="PRINTS" id="PR01874">
    <property type="entry name" value="DNAREPAIRADA"/>
</dbReference>
<proteinExistence type="predicted"/>
<protein>
    <recommendedName>
        <fullName evidence="2">LapB rubredoxin metal binding domain-containing protein</fullName>
    </recommendedName>
</protein>
<name>A0A7G1HLU8_HELPX</name>
<evidence type="ECO:0000259" key="2">
    <source>
        <dbReference type="Pfam" id="PF18073"/>
    </source>
</evidence>
<dbReference type="EMBL" id="AP023320">
    <property type="protein sequence ID" value="BCI58159.1"/>
    <property type="molecule type" value="Genomic_DNA"/>
</dbReference>
<evidence type="ECO:0000256" key="1">
    <source>
        <dbReference type="ARBA" id="ARBA00022723"/>
    </source>
</evidence>
<gene>
    <name evidence="3" type="ORF">HPKE_04140</name>
</gene>
<accession>A0A7G1HLU8</accession>
<feature type="domain" description="LapB rubredoxin metal binding" evidence="2">
    <location>
        <begin position="8"/>
        <end position="35"/>
    </location>
</feature>
<dbReference type="GO" id="GO:0046872">
    <property type="term" value="F:metal ion binding"/>
    <property type="evidence" value="ECO:0007669"/>
    <property type="project" value="UniProtKB-KW"/>
</dbReference>
<keyword evidence="1" id="KW-0479">Metal-binding</keyword>
<organism evidence="3">
    <name type="scientific">Helicobacter pylori</name>
    <name type="common">Campylobacter pylori</name>
    <dbReference type="NCBI Taxonomy" id="210"/>
    <lineage>
        <taxon>Bacteria</taxon>
        <taxon>Pseudomonadati</taxon>
        <taxon>Campylobacterota</taxon>
        <taxon>Epsilonproteobacteria</taxon>
        <taxon>Campylobacterales</taxon>
        <taxon>Helicobacteraceae</taxon>
        <taxon>Helicobacter</taxon>
    </lineage>
</organism>
<reference evidence="3" key="1">
    <citation type="submission" date="2020-07" db="EMBL/GenBank/DDBJ databases">
        <title>Genome sequencing reveals virulence potentials of Helicobacter pylori strain KE21 isolated from a Kenyan patient with gastric signet ring cell carcinoma.</title>
        <authorList>
            <person name="Mwangi C.N."/>
            <person name="Njoroge S."/>
            <person name="Kabamba T.E."/>
            <person name="Matsumoto T."/>
            <person name="Nyerere A."/>
            <person name="Devani S."/>
            <person name="Rajula A."/>
            <person name="Moloo Z."/>
            <person name="Revathi G."/>
            <person name="Yamaoka Y."/>
        </authorList>
    </citation>
    <scope>NUCLEOTIDE SEQUENCE</scope>
    <source>
        <strain evidence="3">HpKE21</strain>
    </source>
</reference>
<sequence length="106" mass="11583">MAKKTSLFECQHCGFTSPKWLGKCVQCNAWESFIELNQTQKEVLNALKKPLPQAQKSVSIAEIEHEEVIKFSSTQSELDIVLGGGIAKGGLYLVGGVLGWGNPLCF</sequence>
<dbReference type="Pfam" id="PF18073">
    <property type="entry name" value="Zn_ribbon_LapB"/>
    <property type="match status" value="1"/>
</dbReference>
<dbReference type="AlphaFoldDB" id="A0A7G1HLU8"/>
<evidence type="ECO:0000313" key="3">
    <source>
        <dbReference type="EMBL" id="BCI58159.1"/>
    </source>
</evidence>
<dbReference type="InterPro" id="IPR041166">
    <property type="entry name" value="Rubredoxin_2"/>
</dbReference>